<evidence type="ECO:0000313" key="3">
    <source>
        <dbReference type="Proteomes" id="UP000054196"/>
    </source>
</evidence>
<feature type="compositionally biased region" description="Low complexity" evidence="1">
    <location>
        <begin position="156"/>
        <end position="177"/>
    </location>
</feature>
<organism evidence="2 3">
    <name type="scientific">Punctularia strigosozonata (strain HHB-11173)</name>
    <name type="common">White-rot fungus</name>
    <dbReference type="NCBI Taxonomy" id="741275"/>
    <lineage>
        <taxon>Eukaryota</taxon>
        <taxon>Fungi</taxon>
        <taxon>Dikarya</taxon>
        <taxon>Basidiomycota</taxon>
        <taxon>Agaricomycotina</taxon>
        <taxon>Agaricomycetes</taxon>
        <taxon>Corticiales</taxon>
        <taxon>Punctulariaceae</taxon>
        <taxon>Punctularia</taxon>
    </lineage>
</organism>
<keyword evidence="3" id="KW-1185">Reference proteome</keyword>
<dbReference type="GeneID" id="18880393"/>
<sequence length="449" mass="48334">MSDIPPQDINMRHLTGTGQAPSGGLDQGFVQRTGSQSGHDTAQSSGPMQWERPAGQLGDSRNVATFGFPISPFTPLPSDPSTSQRDPFYAPGFDPLPSQSDPFVGTPSQPWDYYPMVSQEYEMQYSTAGTPSPLGPYSGYAANGFLDPVYAAQLFQQSPSEQQPPTQSGPDHAPAPHAEADSQGPPTKDRKGKKRERSGSAIATAEKAESSKQKRKTNASASSERECVVCRQRFENGKQLSAHRRKCATEIELLFKDETKVRFTRAPDASYVCYCDFNPHGHTFQNNESFRRHVHLPGGASRPWDPKGVFAGLSEQARSKCGSTALVLSGPSVPVIPTSRTISNGQASTHFRSLARGPGPSDESVPETPSMTKAQGVQHTASSKRQPGLTARMKINHDKGAVQDAGRVGEPQEDNPRAQSLGTGYASRPSSPAESVIPEHDESSPTCID</sequence>
<dbReference type="AlphaFoldDB" id="R7S0J9"/>
<dbReference type="RefSeq" id="XP_007389444.1">
    <property type="nucleotide sequence ID" value="XM_007389382.1"/>
</dbReference>
<feature type="compositionally biased region" description="Polar residues" evidence="1">
    <location>
        <begin position="417"/>
        <end position="433"/>
    </location>
</feature>
<feature type="region of interest" description="Disordered" evidence="1">
    <location>
        <begin position="338"/>
        <end position="449"/>
    </location>
</feature>
<dbReference type="HOGENOM" id="CLU_609941_0_0_1"/>
<gene>
    <name evidence="2" type="ORF">PUNSTDRAFT_139657</name>
</gene>
<feature type="compositionally biased region" description="Polar residues" evidence="1">
    <location>
        <begin position="338"/>
        <end position="351"/>
    </location>
</feature>
<protein>
    <submittedName>
        <fullName evidence="2">Uncharacterized protein</fullName>
    </submittedName>
</protein>
<accession>R7S0J9</accession>
<evidence type="ECO:0000256" key="1">
    <source>
        <dbReference type="SAM" id="MobiDB-lite"/>
    </source>
</evidence>
<reference evidence="3" key="1">
    <citation type="journal article" date="2012" name="Science">
        <title>The Paleozoic origin of enzymatic lignin decomposition reconstructed from 31 fungal genomes.</title>
        <authorList>
            <person name="Floudas D."/>
            <person name="Binder M."/>
            <person name="Riley R."/>
            <person name="Barry K."/>
            <person name="Blanchette R.A."/>
            <person name="Henrissat B."/>
            <person name="Martinez A.T."/>
            <person name="Otillar R."/>
            <person name="Spatafora J.W."/>
            <person name="Yadav J.S."/>
            <person name="Aerts A."/>
            <person name="Benoit I."/>
            <person name="Boyd A."/>
            <person name="Carlson A."/>
            <person name="Copeland A."/>
            <person name="Coutinho P.M."/>
            <person name="de Vries R.P."/>
            <person name="Ferreira P."/>
            <person name="Findley K."/>
            <person name="Foster B."/>
            <person name="Gaskell J."/>
            <person name="Glotzer D."/>
            <person name="Gorecki P."/>
            <person name="Heitman J."/>
            <person name="Hesse C."/>
            <person name="Hori C."/>
            <person name="Igarashi K."/>
            <person name="Jurgens J.A."/>
            <person name="Kallen N."/>
            <person name="Kersten P."/>
            <person name="Kohler A."/>
            <person name="Kuees U."/>
            <person name="Kumar T.K.A."/>
            <person name="Kuo A."/>
            <person name="LaButti K."/>
            <person name="Larrondo L.F."/>
            <person name="Lindquist E."/>
            <person name="Ling A."/>
            <person name="Lombard V."/>
            <person name="Lucas S."/>
            <person name="Lundell T."/>
            <person name="Martin R."/>
            <person name="McLaughlin D.J."/>
            <person name="Morgenstern I."/>
            <person name="Morin E."/>
            <person name="Murat C."/>
            <person name="Nagy L.G."/>
            <person name="Nolan M."/>
            <person name="Ohm R.A."/>
            <person name="Patyshakuliyeva A."/>
            <person name="Rokas A."/>
            <person name="Ruiz-Duenas F.J."/>
            <person name="Sabat G."/>
            <person name="Salamov A."/>
            <person name="Samejima M."/>
            <person name="Schmutz J."/>
            <person name="Slot J.C."/>
            <person name="St John F."/>
            <person name="Stenlid J."/>
            <person name="Sun H."/>
            <person name="Sun S."/>
            <person name="Syed K."/>
            <person name="Tsang A."/>
            <person name="Wiebenga A."/>
            <person name="Young D."/>
            <person name="Pisabarro A."/>
            <person name="Eastwood D.C."/>
            <person name="Martin F."/>
            <person name="Cullen D."/>
            <person name="Grigoriev I.V."/>
            <person name="Hibbett D.S."/>
        </authorList>
    </citation>
    <scope>NUCLEOTIDE SEQUENCE [LARGE SCALE GENOMIC DNA]</scope>
    <source>
        <strain evidence="3">HHB-11173 SS5</strain>
    </source>
</reference>
<name>R7S0J9_PUNST</name>
<feature type="region of interest" description="Disordered" evidence="1">
    <location>
        <begin position="151"/>
        <end position="222"/>
    </location>
</feature>
<feature type="compositionally biased region" description="Polar residues" evidence="1">
    <location>
        <begin position="30"/>
        <end position="47"/>
    </location>
</feature>
<dbReference type="Proteomes" id="UP000054196">
    <property type="component" value="Unassembled WGS sequence"/>
</dbReference>
<feature type="region of interest" description="Disordered" evidence="1">
    <location>
        <begin position="1"/>
        <end position="113"/>
    </location>
</feature>
<feature type="compositionally biased region" description="Polar residues" evidence="1">
    <location>
        <begin position="367"/>
        <end position="385"/>
    </location>
</feature>
<evidence type="ECO:0000313" key="2">
    <source>
        <dbReference type="EMBL" id="EIN03327.1"/>
    </source>
</evidence>
<dbReference type="KEGG" id="psq:PUNSTDRAFT_139657"/>
<feature type="compositionally biased region" description="Polar residues" evidence="1">
    <location>
        <begin position="97"/>
        <end position="109"/>
    </location>
</feature>
<dbReference type="EMBL" id="JH687637">
    <property type="protein sequence ID" value="EIN03327.1"/>
    <property type="molecule type" value="Genomic_DNA"/>
</dbReference>
<proteinExistence type="predicted"/>